<feature type="compositionally biased region" description="Acidic residues" evidence="1">
    <location>
        <begin position="88"/>
        <end position="106"/>
    </location>
</feature>
<proteinExistence type="predicted"/>
<accession>A0A9N9GI76</accession>
<gene>
    <name evidence="2" type="ORF">CPELLU_LOCUS7122</name>
</gene>
<evidence type="ECO:0000256" key="1">
    <source>
        <dbReference type="SAM" id="MobiDB-lite"/>
    </source>
</evidence>
<dbReference type="OrthoDB" id="2429853at2759"/>
<keyword evidence="3" id="KW-1185">Reference proteome</keyword>
<dbReference type="EMBL" id="CAJVQA010004668">
    <property type="protein sequence ID" value="CAG8603827.1"/>
    <property type="molecule type" value="Genomic_DNA"/>
</dbReference>
<name>A0A9N9GI76_9GLOM</name>
<comment type="caution">
    <text evidence="2">The sequence shown here is derived from an EMBL/GenBank/DDBJ whole genome shotgun (WGS) entry which is preliminary data.</text>
</comment>
<reference evidence="2" key="1">
    <citation type="submission" date="2021-06" db="EMBL/GenBank/DDBJ databases">
        <authorList>
            <person name="Kallberg Y."/>
            <person name="Tangrot J."/>
            <person name="Rosling A."/>
        </authorList>
    </citation>
    <scope>NUCLEOTIDE SEQUENCE</scope>
    <source>
        <strain evidence="2">FL966</strain>
    </source>
</reference>
<feature type="region of interest" description="Disordered" evidence="1">
    <location>
        <begin position="88"/>
        <end position="108"/>
    </location>
</feature>
<protein>
    <submittedName>
        <fullName evidence="2">20860_t:CDS:1</fullName>
    </submittedName>
</protein>
<evidence type="ECO:0000313" key="3">
    <source>
        <dbReference type="Proteomes" id="UP000789759"/>
    </source>
</evidence>
<sequence length="513" mass="58537">MSESEFTCQDFKKCINSEENNKNSFTVAFEENSKDDFTVTSKKNYQNGFTVTSEENSQEGFTIDDVAFAETFASAQFLLDEGNDDYNYEEDNNYENSDEDINEEVEQPSTQNHKLTLCIIIDITNGKIKCCNTKSIKDNFLQLGICLSYFVFNQNQLHNSDAKQSCSIEKAKKINENNVQVSCIRIFKCLALTVGPIMNKSSSGYCACYICSQCFQIKVVEESYNQKLKNKLLLFLVPSLQLLNNNNEDSKVSQVHLPKKYSKITSEKATIIGENMKKEILSLHLEIQLKRDQLENPVLENITNNGIINYPLFGEFTIISNLLMLYETVLNTTLEKNKNELEIEDIYLEIIKQIPSGCYILVNVVILEPGDPLNCNINVYNSSLETYDVKFIKQNIFGNLTDQETIMQKIKAAQCERDHLSMLLAKYTDDVIVNQNAYSIQFCKDSLWSLVAKLISKFKAQDKHELFKGVSRINEEGFKKILACYESGKSCLKAILRQNMCKTEQYVVSECSA</sequence>
<organism evidence="2 3">
    <name type="scientific">Cetraspora pellucida</name>
    <dbReference type="NCBI Taxonomy" id="1433469"/>
    <lineage>
        <taxon>Eukaryota</taxon>
        <taxon>Fungi</taxon>
        <taxon>Fungi incertae sedis</taxon>
        <taxon>Mucoromycota</taxon>
        <taxon>Glomeromycotina</taxon>
        <taxon>Glomeromycetes</taxon>
        <taxon>Diversisporales</taxon>
        <taxon>Gigasporaceae</taxon>
        <taxon>Cetraspora</taxon>
    </lineage>
</organism>
<dbReference type="Proteomes" id="UP000789759">
    <property type="component" value="Unassembled WGS sequence"/>
</dbReference>
<evidence type="ECO:0000313" key="2">
    <source>
        <dbReference type="EMBL" id="CAG8603827.1"/>
    </source>
</evidence>
<dbReference type="AlphaFoldDB" id="A0A9N9GI76"/>